<feature type="region of interest" description="Disordered" evidence="3">
    <location>
        <begin position="100"/>
        <end position="145"/>
    </location>
</feature>
<feature type="compositionally biased region" description="Polar residues" evidence="3">
    <location>
        <begin position="497"/>
        <end position="508"/>
    </location>
</feature>
<feature type="region of interest" description="Disordered" evidence="3">
    <location>
        <begin position="29"/>
        <end position="58"/>
    </location>
</feature>
<evidence type="ECO:0000313" key="6">
    <source>
        <dbReference type="Proteomes" id="UP000316621"/>
    </source>
</evidence>
<evidence type="ECO:0000256" key="3">
    <source>
        <dbReference type="SAM" id="MobiDB-lite"/>
    </source>
</evidence>
<dbReference type="PANTHER" id="PTHR47809">
    <property type="entry name" value="DNA-BINDING BROMODOMAIN-CONTAINING PROTEIN"/>
    <property type="match status" value="1"/>
</dbReference>
<dbReference type="InterPro" id="IPR018359">
    <property type="entry name" value="Bromodomain_CS"/>
</dbReference>
<feature type="domain" description="Bromo" evidence="4">
    <location>
        <begin position="237"/>
        <end position="310"/>
    </location>
</feature>
<dbReference type="InterPro" id="IPR001487">
    <property type="entry name" value="Bromodomain"/>
</dbReference>
<dbReference type="PROSITE" id="PS00633">
    <property type="entry name" value="BROMODOMAIN_1"/>
    <property type="match status" value="1"/>
</dbReference>
<accession>A0A4Y7J2B2</accession>
<feature type="region of interest" description="Disordered" evidence="3">
    <location>
        <begin position="397"/>
        <end position="427"/>
    </location>
</feature>
<feature type="compositionally biased region" description="Polar residues" evidence="3">
    <location>
        <begin position="337"/>
        <end position="346"/>
    </location>
</feature>
<keyword evidence="1 2" id="KW-0103">Bromodomain</keyword>
<evidence type="ECO:0000313" key="5">
    <source>
        <dbReference type="EMBL" id="RZC54586.1"/>
    </source>
</evidence>
<feature type="region of interest" description="Disordered" evidence="3">
    <location>
        <begin position="443"/>
        <end position="482"/>
    </location>
</feature>
<reference evidence="5 6" key="1">
    <citation type="journal article" date="2018" name="Science">
        <title>The opium poppy genome and morphinan production.</title>
        <authorList>
            <person name="Guo L."/>
            <person name="Winzer T."/>
            <person name="Yang X."/>
            <person name="Li Y."/>
            <person name="Ning Z."/>
            <person name="He Z."/>
            <person name="Teodor R."/>
            <person name="Lu Y."/>
            <person name="Bowser T.A."/>
            <person name="Graham I.A."/>
            <person name="Ye K."/>
        </authorList>
    </citation>
    <scope>NUCLEOTIDE SEQUENCE [LARGE SCALE GENOMIC DNA]</scope>
    <source>
        <strain evidence="6">cv. HN1</strain>
        <tissue evidence="5">Leaves</tissue>
    </source>
</reference>
<dbReference type="Pfam" id="PF00439">
    <property type="entry name" value="Bromodomain"/>
    <property type="match status" value="1"/>
</dbReference>
<dbReference type="InterPro" id="IPR036427">
    <property type="entry name" value="Bromodomain-like_sf"/>
</dbReference>
<dbReference type="PROSITE" id="PS50014">
    <property type="entry name" value="BROMODOMAIN_2"/>
    <property type="match status" value="1"/>
</dbReference>
<protein>
    <recommendedName>
        <fullName evidence="4">Bromo domain-containing protein</fullName>
    </recommendedName>
</protein>
<gene>
    <name evidence="5" type="ORF">C5167_013432</name>
</gene>
<dbReference type="Proteomes" id="UP000316621">
    <property type="component" value="Chromosome 3"/>
</dbReference>
<feature type="compositionally biased region" description="Polar residues" evidence="3">
    <location>
        <begin position="450"/>
        <end position="460"/>
    </location>
</feature>
<evidence type="ECO:0000259" key="4">
    <source>
        <dbReference type="PROSITE" id="PS50014"/>
    </source>
</evidence>
<feature type="region of interest" description="Disordered" evidence="3">
    <location>
        <begin position="495"/>
        <end position="514"/>
    </location>
</feature>
<proteinExistence type="predicted"/>
<dbReference type="SMART" id="SM00297">
    <property type="entry name" value="BROMO"/>
    <property type="match status" value="1"/>
</dbReference>
<keyword evidence="6" id="KW-1185">Reference proteome</keyword>
<feature type="compositionally biased region" description="Acidic residues" evidence="3">
    <location>
        <begin position="31"/>
        <end position="47"/>
    </location>
</feature>
<name>A0A4Y7J2B2_PAPSO</name>
<evidence type="ECO:0000256" key="2">
    <source>
        <dbReference type="PROSITE-ProRule" id="PRU00035"/>
    </source>
</evidence>
<dbReference type="STRING" id="3469.A0A4Y7J2B2"/>
<dbReference type="Gene3D" id="1.20.920.10">
    <property type="entry name" value="Bromodomain-like"/>
    <property type="match status" value="1"/>
</dbReference>
<dbReference type="EMBL" id="CM010717">
    <property type="protein sequence ID" value="RZC54586.1"/>
    <property type="molecule type" value="Genomic_DNA"/>
</dbReference>
<organism evidence="5 6">
    <name type="scientific">Papaver somniferum</name>
    <name type="common">Opium poppy</name>
    <dbReference type="NCBI Taxonomy" id="3469"/>
    <lineage>
        <taxon>Eukaryota</taxon>
        <taxon>Viridiplantae</taxon>
        <taxon>Streptophyta</taxon>
        <taxon>Embryophyta</taxon>
        <taxon>Tracheophyta</taxon>
        <taxon>Spermatophyta</taxon>
        <taxon>Magnoliopsida</taxon>
        <taxon>Ranunculales</taxon>
        <taxon>Papaveraceae</taxon>
        <taxon>Papaveroideae</taxon>
        <taxon>Papaver</taxon>
    </lineage>
</organism>
<dbReference type="SUPFAM" id="SSF47370">
    <property type="entry name" value="Bromodomain"/>
    <property type="match status" value="1"/>
</dbReference>
<dbReference type="Gramene" id="RZC54586">
    <property type="protein sequence ID" value="RZC54586"/>
    <property type="gene ID" value="C5167_013432"/>
</dbReference>
<feature type="compositionally biased region" description="Polar residues" evidence="3">
    <location>
        <begin position="397"/>
        <end position="407"/>
    </location>
</feature>
<dbReference type="AlphaFoldDB" id="A0A4Y7J2B2"/>
<dbReference type="PRINTS" id="PR00503">
    <property type="entry name" value="BROMODOMAIN"/>
</dbReference>
<feature type="compositionally biased region" description="Basic and acidic residues" evidence="3">
    <location>
        <begin position="114"/>
        <end position="140"/>
    </location>
</feature>
<evidence type="ECO:0000256" key="1">
    <source>
        <dbReference type="ARBA" id="ARBA00023117"/>
    </source>
</evidence>
<feature type="region of interest" description="Disordered" evidence="3">
    <location>
        <begin position="337"/>
        <end position="367"/>
    </location>
</feature>
<sequence length="621" mass="69180">MKRKRGHKKGKHRKKAAVDVEGIPVLYDVDVQFEDDNDNDNDDDSDSDLGGAQLDSKMEVAVPAPVVPYQPPAFTKPTPNIITYKSGGRHGIGPVKVRLKSSKVIKPQESSPDMLDKSDTDKSSQHVSLEKLGEVERTDDSGSSLPEMQSVVVMEKVPSKSGTLKIKSFRGSSSVNTIVNVAGSPAQVQGVKSTQTASDNDKKVEPSVLREPKFHLQESVYSEQELNTSLMVIRKIMNMDAAEPFSVPVDPDALGIPDYFDIIHYPMDFGTICKNLEHGNKYKNSKDVFMDVQYIWENCYKYNNKGDYIVDLMRRVKKNFMKYWVAAGLYTERSQRANGSSESMQGENAAHSVKGTPSKQARKRHGMRQHKSDCLCAVCVMKRKRRERDAQLIENQIEISDGNLSQDPKQEETAGTPFSEDTSSNLESYPVAGADIDMEEQAQKMKLESQEVSDNDVQNQNKDEGEPSEALQTGGDASGEEGNLESRFQEMDASRFATESGSQKNNLPLHQGEPTTAEKLQHKQENSYIIGKSDIESSHAGYRKSVNCVRISEAELRKRNQQIEIYKKFFGGENPMLTELCGNLFSGDPRSVWSGPHSLVPRHVSLRSSRGIHAALSTFMK</sequence>
<dbReference type="PANTHER" id="PTHR47809:SF2">
    <property type="entry name" value="DNA-BINDING BROMODOMAIN-CONTAINING PROTEIN"/>
    <property type="match status" value="1"/>
</dbReference>